<evidence type="ECO:0000313" key="2">
    <source>
        <dbReference type="Proteomes" id="UP000197138"/>
    </source>
</evidence>
<gene>
    <name evidence="1" type="ORF">CDL15_Pgr009929</name>
</gene>
<accession>A0A218WUE5</accession>
<organism evidence="1 2">
    <name type="scientific">Punica granatum</name>
    <name type="common">Pomegranate</name>
    <dbReference type="NCBI Taxonomy" id="22663"/>
    <lineage>
        <taxon>Eukaryota</taxon>
        <taxon>Viridiplantae</taxon>
        <taxon>Streptophyta</taxon>
        <taxon>Embryophyta</taxon>
        <taxon>Tracheophyta</taxon>
        <taxon>Spermatophyta</taxon>
        <taxon>Magnoliopsida</taxon>
        <taxon>eudicotyledons</taxon>
        <taxon>Gunneridae</taxon>
        <taxon>Pentapetalae</taxon>
        <taxon>rosids</taxon>
        <taxon>malvids</taxon>
        <taxon>Myrtales</taxon>
        <taxon>Lythraceae</taxon>
        <taxon>Punica</taxon>
    </lineage>
</organism>
<dbReference type="AlphaFoldDB" id="A0A218WUE5"/>
<comment type="caution">
    <text evidence="1">The sequence shown here is derived from an EMBL/GenBank/DDBJ whole genome shotgun (WGS) entry which is preliminary data.</text>
</comment>
<dbReference type="EMBL" id="MTKT01003224">
    <property type="protein sequence ID" value="OWM76283.1"/>
    <property type="molecule type" value="Genomic_DNA"/>
</dbReference>
<evidence type="ECO:0000313" key="1">
    <source>
        <dbReference type="EMBL" id="OWM76283.1"/>
    </source>
</evidence>
<sequence length="92" mass="10511">MNSENSDFKSHRCSANRPEKTHYKLFIFLFDANSLSNQGLATTTGGLCWGREPNPGGREPWELAQAWGDCVRRDPGWLRCHRGPYNEGEERV</sequence>
<dbReference type="Proteomes" id="UP000197138">
    <property type="component" value="Unassembled WGS sequence"/>
</dbReference>
<protein>
    <submittedName>
        <fullName evidence="1">Uncharacterized protein</fullName>
    </submittedName>
</protein>
<proteinExistence type="predicted"/>
<reference evidence="2" key="1">
    <citation type="journal article" date="2017" name="Plant J.">
        <title>The pomegranate (Punica granatum L.) genome and the genomics of punicalagin biosynthesis.</title>
        <authorList>
            <person name="Qin G."/>
            <person name="Xu C."/>
            <person name="Ming R."/>
            <person name="Tang H."/>
            <person name="Guyot R."/>
            <person name="Kramer E.M."/>
            <person name="Hu Y."/>
            <person name="Yi X."/>
            <person name="Qi Y."/>
            <person name="Xu X."/>
            <person name="Gao Z."/>
            <person name="Pan H."/>
            <person name="Jian J."/>
            <person name="Tian Y."/>
            <person name="Yue Z."/>
            <person name="Xu Y."/>
        </authorList>
    </citation>
    <scope>NUCLEOTIDE SEQUENCE [LARGE SCALE GENOMIC DNA]</scope>
    <source>
        <strain evidence="2">cv. Dabenzi</strain>
    </source>
</reference>
<name>A0A218WUE5_PUNGR</name>